<dbReference type="AlphaFoldDB" id="A0AAD4BTG1"/>
<feature type="non-terminal residue" evidence="1">
    <location>
        <position position="81"/>
    </location>
</feature>
<evidence type="ECO:0000313" key="2">
    <source>
        <dbReference type="Proteomes" id="UP001194468"/>
    </source>
</evidence>
<comment type="caution">
    <text evidence="1">The sequence shown here is derived from an EMBL/GenBank/DDBJ whole genome shotgun (WGS) entry which is preliminary data.</text>
</comment>
<feature type="non-terminal residue" evidence="1">
    <location>
        <position position="1"/>
    </location>
</feature>
<accession>A0AAD4BTG1</accession>
<proteinExistence type="predicted"/>
<protein>
    <submittedName>
        <fullName evidence="1">Uncharacterized protein</fullName>
    </submittedName>
</protein>
<evidence type="ECO:0000313" key="1">
    <source>
        <dbReference type="EMBL" id="KAF8439785.1"/>
    </source>
</evidence>
<gene>
    <name evidence="1" type="ORF">L210DRAFT_3321067</name>
</gene>
<dbReference type="EMBL" id="WHUW01000013">
    <property type="protein sequence ID" value="KAF8439785.1"/>
    <property type="molecule type" value="Genomic_DNA"/>
</dbReference>
<keyword evidence="2" id="KW-1185">Reference proteome</keyword>
<organism evidence="1 2">
    <name type="scientific">Boletus edulis BED1</name>
    <dbReference type="NCBI Taxonomy" id="1328754"/>
    <lineage>
        <taxon>Eukaryota</taxon>
        <taxon>Fungi</taxon>
        <taxon>Dikarya</taxon>
        <taxon>Basidiomycota</taxon>
        <taxon>Agaricomycotina</taxon>
        <taxon>Agaricomycetes</taxon>
        <taxon>Agaricomycetidae</taxon>
        <taxon>Boletales</taxon>
        <taxon>Boletineae</taxon>
        <taxon>Boletaceae</taxon>
        <taxon>Boletoideae</taxon>
        <taxon>Boletus</taxon>
    </lineage>
</organism>
<dbReference type="Proteomes" id="UP001194468">
    <property type="component" value="Unassembled WGS sequence"/>
</dbReference>
<reference evidence="1" key="1">
    <citation type="submission" date="2019-10" db="EMBL/GenBank/DDBJ databases">
        <authorList>
            <consortium name="DOE Joint Genome Institute"/>
            <person name="Kuo A."/>
            <person name="Miyauchi S."/>
            <person name="Kiss E."/>
            <person name="Drula E."/>
            <person name="Kohler A."/>
            <person name="Sanchez-Garcia M."/>
            <person name="Andreopoulos B."/>
            <person name="Barry K.W."/>
            <person name="Bonito G."/>
            <person name="Buee M."/>
            <person name="Carver A."/>
            <person name="Chen C."/>
            <person name="Cichocki N."/>
            <person name="Clum A."/>
            <person name="Culley D."/>
            <person name="Crous P.W."/>
            <person name="Fauchery L."/>
            <person name="Girlanda M."/>
            <person name="Hayes R."/>
            <person name="Keri Z."/>
            <person name="LaButti K."/>
            <person name="Lipzen A."/>
            <person name="Lombard V."/>
            <person name="Magnuson J."/>
            <person name="Maillard F."/>
            <person name="Morin E."/>
            <person name="Murat C."/>
            <person name="Nolan M."/>
            <person name="Ohm R."/>
            <person name="Pangilinan J."/>
            <person name="Pereira M."/>
            <person name="Perotto S."/>
            <person name="Peter M."/>
            <person name="Riley R."/>
            <person name="Sitrit Y."/>
            <person name="Stielow B."/>
            <person name="Szollosi G."/>
            <person name="Zifcakova L."/>
            <person name="Stursova M."/>
            <person name="Spatafora J.W."/>
            <person name="Tedersoo L."/>
            <person name="Vaario L.-M."/>
            <person name="Yamada A."/>
            <person name="Yan M."/>
            <person name="Wang P."/>
            <person name="Xu J."/>
            <person name="Bruns T."/>
            <person name="Baldrian P."/>
            <person name="Vilgalys R."/>
            <person name="Henrissat B."/>
            <person name="Grigoriev I.V."/>
            <person name="Hibbett D."/>
            <person name="Nagy L.G."/>
            <person name="Martin F.M."/>
        </authorList>
    </citation>
    <scope>NUCLEOTIDE SEQUENCE</scope>
    <source>
        <strain evidence="1">BED1</strain>
    </source>
</reference>
<sequence length="81" mass="9149">NVIPVILGNSLPKLMGGEKDNDYYKYVLLLLKPWRSLDDLKAGAQSWSDAFTSAELTPYTRQLLANLNVDTECKDAREHHS</sequence>
<name>A0AAD4BTG1_BOLED</name>
<reference evidence="1" key="2">
    <citation type="journal article" date="2020" name="Nat. Commun.">
        <title>Large-scale genome sequencing of mycorrhizal fungi provides insights into the early evolution of symbiotic traits.</title>
        <authorList>
            <person name="Miyauchi S."/>
            <person name="Kiss E."/>
            <person name="Kuo A."/>
            <person name="Drula E."/>
            <person name="Kohler A."/>
            <person name="Sanchez-Garcia M."/>
            <person name="Morin E."/>
            <person name="Andreopoulos B."/>
            <person name="Barry K.W."/>
            <person name="Bonito G."/>
            <person name="Buee M."/>
            <person name="Carver A."/>
            <person name="Chen C."/>
            <person name="Cichocki N."/>
            <person name="Clum A."/>
            <person name="Culley D."/>
            <person name="Crous P.W."/>
            <person name="Fauchery L."/>
            <person name="Girlanda M."/>
            <person name="Hayes R.D."/>
            <person name="Keri Z."/>
            <person name="LaButti K."/>
            <person name="Lipzen A."/>
            <person name="Lombard V."/>
            <person name="Magnuson J."/>
            <person name="Maillard F."/>
            <person name="Murat C."/>
            <person name="Nolan M."/>
            <person name="Ohm R.A."/>
            <person name="Pangilinan J."/>
            <person name="Pereira M.F."/>
            <person name="Perotto S."/>
            <person name="Peter M."/>
            <person name="Pfister S."/>
            <person name="Riley R."/>
            <person name="Sitrit Y."/>
            <person name="Stielow J.B."/>
            <person name="Szollosi G."/>
            <person name="Zifcakova L."/>
            <person name="Stursova M."/>
            <person name="Spatafora J.W."/>
            <person name="Tedersoo L."/>
            <person name="Vaario L.M."/>
            <person name="Yamada A."/>
            <person name="Yan M."/>
            <person name="Wang P."/>
            <person name="Xu J."/>
            <person name="Bruns T."/>
            <person name="Baldrian P."/>
            <person name="Vilgalys R."/>
            <person name="Dunand C."/>
            <person name="Henrissat B."/>
            <person name="Grigoriev I.V."/>
            <person name="Hibbett D."/>
            <person name="Nagy L.G."/>
            <person name="Martin F.M."/>
        </authorList>
    </citation>
    <scope>NUCLEOTIDE SEQUENCE</scope>
    <source>
        <strain evidence="1">BED1</strain>
    </source>
</reference>